<name>A0AAC9LEP2_9PSEU</name>
<evidence type="ECO:0000313" key="4">
    <source>
        <dbReference type="Proteomes" id="UP000185511"/>
    </source>
</evidence>
<dbReference type="PANTHER" id="PTHR47837:SF2">
    <property type="entry name" value="GTP PYROPHOSPHOKINASE YWAC"/>
    <property type="match status" value="1"/>
</dbReference>
<dbReference type="AlphaFoldDB" id="A0AAC9LEP2"/>
<dbReference type="GO" id="GO:0015969">
    <property type="term" value="P:guanosine tetraphosphate metabolic process"/>
    <property type="evidence" value="ECO:0007669"/>
    <property type="project" value="InterPro"/>
</dbReference>
<accession>A0AAC9LEP2</accession>
<dbReference type="InterPro" id="IPR007685">
    <property type="entry name" value="RelA_SpoT"/>
</dbReference>
<dbReference type="SMART" id="SM00954">
    <property type="entry name" value="RelA_SpoT"/>
    <property type="match status" value="1"/>
</dbReference>
<feature type="region of interest" description="Disordered" evidence="1">
    <location>
        <begin position="217"/>
        <end position="244"/>
    </location>
</feature>
<dbReference type="Proteomes" id="UP000185511">
    <property type="component" value="Chromosome"/>
</dbReference>
<dbReference type="EMBL" id="CP016076">
    <property type="protein sequence ID" value="APU16468.1"/>
    <property type="molecule type" value="Genomic_DNA"/>
</dbReference>
<protein>
    <recommendedName>
        <fullName evidence="2">RelA/SpoT domain-containing protein</fullName>
    </recommendedName>
</protein>
<dbReference type="Gene3D" id="3.30.460.10">
    <property type="entry name" value="Beta Polymerase, domain 2"/>
    <property type="match status" value="1"/>
</dbReference>
<proteinExistence type="predicted"/>
<dbReference type="RefSeq" id="WP_075741999.1">
    <property type="nucleotide sequence ID" value="NZ_CP016076.1"/>
</dbReference>
<keyword evidence="4" id="KW-1185">Reference proteome</keyword>
<dbReference type="KEGG" id="acad:UA74_22250"/>
<organism evidence="3 4">
    <name type="scientific">Actinoalloteichus fjordicus</name>
    <dbReference type="NCBI Taxonomy" id="1612552"/>
    <lineage>
        <taxon>Bacteria</taxon>
        <taxon>Bacillati</taxon>
        <taxon>Actinomycetota</taxon>
        <taxon>Actinomycetes</taxon>
        <taxon>Pseudonocardiales</taxon>
        <taxon>Pseudonocardiaceae</taxon>
        <taxon>Actinoalloteichus</taxon>
    </lineage>
</organism>
<dbReference type="Pfam" id="PF04607">
    <property type="entry name" value="RelA_SpoT"/>
    <property type="match status" value="1"/>
</dbReference>
<gene>
    <name evidence="3" type="ORF">UA74_22250</name>
</gene>
<evidence type="ECO:0000259" key="2">
    <source>
        <dbReference type="SMART" id="SM00954"/>
    </source>
</evidence>
<dbReference type="Gene3D" id="1.10.287.860">
    <property type="entry name" value="Nucleotidyltransferase"/>
    <property type="match status" value="1"/>
</dbReference>
<evidence type="ECO:0000313" key="3">
    <source>
        <dbReference type="EMBL" id="APU16468.1"/>
    </source>
</evidence>
<sequence>MDIEEELDGIRRQRARFTDFMLGYKFAIDEMITKINILREDFNNTNEYNPIEHISSRLKTPQNIVRKVRRKKFPLSFDSMRDNILDIAGVRVTCSFISDIYKIRDMIADQEDVTIFEERDYIARPKASGYQSLHLLVEIPVFRARGTERIPVELQIRTIAMDFWASLEHKIYYKYDGHVPDDLQRELIQAADVASRLDRTMEGLHESVRQGEVVHLADEATDREAADREAADRETADREAEERLRDAEAAEFLDLLDRETASAAG</sequence>
<evidence type="ECO:0000256" key="1">
    <source>
        <dbReference type="SAM" id="MobiDB-lite"/>
    </source>
</evidence>
<reference evidence="4" key="1">
    <citation type="submission" date="2016-06" db="EMBL/GenBank/DDBJ databases">
        <title>Complete genome sequence of Actinoalloteichus fjordicus DSM 46855 (=ADI127-17), type strain of the new species Actinoalloteichus fjordicus.</title>
        <authorList>
            <person name="Ruckert C."/>
            <person name="Nouioui I."/>
            <person name="Willmese J."/>
            <person name="van Wezel G."/>
            <person name="Klenk H.-P."/>
            <person name="Kalinowski J."/>
            <person name="Zotchev S.B."/>
        </authorList>
    </citation>
    <scope>NUCLEOTIDE SEQUENCE [LARGE SCALE GENOMIC DNA]</scope>
    <source>
        <strain evidence="4">ADI127-7</strain>
    </source>
</reference>
<dbReference type="InterPro" id="IPR043519">
    <property type="entry name" value="NT_sf"/>
</dbReference>
<feature type="domain" description="RelA/SpoT" evidence="2">
    <location>
        <begin position="56"/>
        <end position="179"/>
    </location>
</feature>
<dbReference type="SUPFAM" id="SSF81301">
    <property type="entry name" value="Nucleotidyltransferase"/>
    <property type="match status" value="1"/>
</dbReference>
<dbReference type="CDD" id="cd05399">
    <property type="entry name" value="NT_Rel-Spo_like"/>
    <property type="match status" value="1"/>
</dbReference>
<dbReference type="PANTHER" id="PTHR47837">
    <property type="entry name" value="GTP PYROPHOSPHOKINASE YJBM"/>
    <property type="match status" value="1"/>
</dbReference>
<dbReference type="InterPro" id="IPR052366">
    <property type="entry name" value="GTP_Pyrophosphokinase"/>
</dbReference>